<feature type="region of interest" description="Disordered" evidence="1">
    <location>
        <begin position="205"/>
        <end position="235"/>
    </location>
</feature>
<feature type="compositionally biased region" description="Basic and acidic residues" evidence="1">
    <location>
        <begin position="215"/>
        <end position="224"/>
    </location>
</feature>
<feature type="compositionally biased region" description="Basic residues" evidence="1">
    <location>
        <begin position="225"/>
        <end position="235"/>
    </location>
</feature>
<dbReference type="PANTHER" id="PTHR11524:SF16">
    <property type="entry name" value="LARGE RIBOSOMAL SUBUNIT PROTEIN UL30"/>
    <property type="match status" value="1"/>
</dbReference>
<keyword evidence="3" id="KW-0689">Ribosomal protein</keyword>
<feature type="domain" description="Large ribosomal subunit protein uL30 N-terminal eukaryotes" evidence="2">
    <location>
        <begin position="26"/>
        <end position="97"/>
    </location>
</feature>
<proteinExistence type="predicted"/>
<evidence type="ECO:0000256" key="1">
    <source>
        <dbReference type="SAM" id="MobiDB-lite"/>
    </source>
</evidence>
<keyword evidence="3" id="KW-0687">Ribonucleoprotein</keyword>
<dbReference type="InterPro" id="IPR039699">
    <property type="entry name" value="Ribosomal_uL30"/>
</dbReference>
<dbReference type="InterPro" id="IPR012988">
    <property type="entry name" value="Ribosomal_uL30_N_euk"/>
</dbReference>
<dbReference type="GO" id="GO:0003723">
    <property type="term" value="F:RNA binding"/>
    <property type="evidence" value="ECO:0007669"/>
    <property type="project" value="TreeGrafter"/>
</dbReference>
<accession>A0AA35RZY7</accession>
<dbReference type="AlphaFoldDB" id="A0AA35RZY7"/>
<gene>
    <name evidence="3" type="ORF">GBAR_LOCUS12150</name>
</gene>
<dbReference type="PANTHER" id="PTHR11524">
    <property type="entry name" value="60S RIBOSOMAL PROTEIN L7"/>
    <property type="match status" value="1"/>
</dbReference>
<dbReference type="GO" id="GO:0000463">
    <property type="term" value="P:maturation of LSU-rRNA from tricistronic rRNA transcript (SSU-rRNA, 5.8S rRNA, LSU-rRNA)"/>
    <property type="evidence" value="ECO:0007669"/>
    <property type="project" value="TreeGrafter"/>
</dbReference>
<dbReference type="GO" id="GO:0003735">
    <property type="term" value="F:structural constituent of ribosome"/>
    <property type="evidence" value="ECO:0007669"/>
    <property type="project" value="TreeGrafter"/>
</dbReference>
<organism evidence="3 4">
    <name type="scientific">Geodia barretti</name>
    <name type="common">Barrett's horny sponge</name>
    <dbReference type="NCBI Taxonomy" id="519541"/>
    <lineage>
        <taxon>Eukaryota</taxon>
        <taxon>Metazoa</taxon>
        <taxon>Porifera</taxon>
        <taxon>Demospongiae</taxon>
        <taxon>Heteroscleromorpha</taxon>
        <taxon>Tetractinellida</taxon>
        <taxon>Astrophorina</taxon>
        <taxon>Geodiidae</taxon>
        <taxon>Geodia</taxon>
    </lineage>
</organism>
<dbReference type="Pfam" id="PF08079">
    <property type="entry name" value="Ribosomal_L30_N"/>
    <property type="match status" value="1"/>
</dbReference>
<name>A0AA35RZY7_GEOBA</name>
<reference evidence="3" key="1">
    <citation type="submission" date="2023-03" db="EMBL/GenBank/DDBJ databases">
        <authorList>
            <person name="Steffen K."/>
            <person name="Cardenas P."/>
        </authorList>
    </citation>
    <scope>NUCLEOTIDE SEQUENCE</scope>
</reference>
<dbReference type="Proteomes" id="UP001174909">
    <property type="component" value="Unassembled WGS sequence"/>
</dbReference>
<comment type="caution">
    <text evidence="3">The sequence shown here is derived from an EMBL/GenBank/DDBJ whole genome shotgun (WGS) entry which is preliminary data.</text>
</comment>
<dbReference type="SUPFAM" id="SSF55129">
    <property type="entry name" value="Ribosomal protein L30p/L7e"/>
    <property type="match status" value="1"/>
</dbReference>
<dbReference type="EMBL" id="CASHTH010001818">
    <property type="protein sequence ID" value="CAI8020314.1"/>
    <property type="molecule type" value="Genomic_DNA"/>
</dbReference>
<dbReference type="GO" id="GO:0022625">
    <property type="term" value="C:cytosolic large ribosomal subunit"/>
    <property type="evidence" value="ECO:0007669"/>
    <property type="project" value="TreeGrafter"/>
</dbReference>
<feature type="region of interest" description="Disordered" evidence="1">
    <location>
        <begin position="168"/>
        <end position="189"/>
    </location>
</feature>
<protein>
    <submittedName>
        <fullName evidence="3">60S ribosomal protein L7-3</fullName>
    </submittedName>
</protein>
<dbReference type="InterPro" id="IPR036919">
    <property type="entry name" value="Ribo_uL30_ferredoxin-like_sf"/>
</dbReference>
<evidence type="ECO:0000259" key="2">
    <source>
        <dbReference type="Pfam" id="PF08079"/>
    </source>
</evidence>
<sequence>MRMRNRIFPSHGGMADQQAGAKLPTVPETLLKRRKRNDEVRKARSFARAATKKLRKDQRKVIFKRAEHYVKEYRQRELDEIRMKREARKRGNFYVPDEAKVVFVIRIRGYPTVKTARELIYKRGYGKIQHQRVPLSHNTVIEKALGKFGIICIEDLLHEIVTVGPHFKEKQTAPKPRRGASVNQGPPPQCSAVCRETGSFLHSRGKWLRRQSQRSVDRAPSHRPREYRHSKRGKR</sequence>
<keyword evidence="4" id="KW-1185">Reference proteome</keyword>
<evidence type="ECO:0000313" key="4">
    <source>
        <dbReference type="Proteomes" id="UP001174909"/>
    </source>
</evidence>
<evidence type="ECO:0000313" key="3">
    <source>
        <dbReference type="EMBL" id="CAI8020314.1"/>
    </source>
</evidence>